<dbReference type="PANTHER" id="PTHR38340:SF1">
    <property type="entry name" value="S-LAYER PROTEIN"/>
    <property type="match status" value="1"/>
</dbReference>
<evidence type="ECO:0000313" key="4">
    <source>
        <dbReference type="EMBL" id="MFC4671702.1"/>
    </source>
</evidence>
<dbReference type="RefSeq" id="WP_380722514.1">
    <property type="nucleotide sequence ID" value="NZ_JBHSGI010000034.1"/>
</dbReference>
<dbReference type="PANTHER" id="PTHR38340">
    <property type="entry name" value="S-LAYER PROTEIN"/>
    <property type="match status" value="1"/>
</dbReference>
<protein>
    <submittedName>
        <fullName evidence="4">Calcium-binding protein</fullName>
    </submittedName>
</protein>
<dbReference type="SUPFAM" id="SSF51120">
    <property type="entry name" value="beta-Roll"/>
    <property type="match status" value="2"/>
</dbReference>
<evidence type="ECO:0000313" key="5">
    <source>
        <dbReference type="Proteomes" id="UP001595973"/>
    </source>
</evidence>
<organism evidence="4 5">
    <name type="scientific">Seohaeicola nanhaiensis</name>
    <dbReference type="NCBI Taxonomy" id="1387282"/>
    <lineage>
        <taxon>Bacteria</taxon>
        <taxon>Pseudomonadati</taxon>
        <taxon>Pseudomonadota</taxon>
        <taxon>Alphaproteobacteria</taxon>
        <taxon>Rhodobacterales</taxon>
        <taxon>Roseobacteraceae</taxon>
        <taxon>Seohaeicola</taxon>
    </lineage>
</organism>
<dbReference type="PRINTS" id="PR00313">
    <property type="entry name" value="CABNDNGRPT"/>
</dbReference>
<evidence type="ECO:0000256" key="3">
    <source>
        <dbReference type="SAM" id="MobiDB-lite"/>
    </source>
</evidence>
<dbReference type="Proteomes" id="UP001595973">
    <property type="component" value="Unassembled WGS sequence"/>
</dbReference>
<reference evidence="5" key="1">
    <citation type="journal article" date="2019" name="Int. J. Syst. Evol. Microbiol.">
        <title>The Global Catalogue of Microorganisms (GCM) 10K type strain sequencing project: providing services to taxonomists for standard genome sequencing and annotation.</title>
        <authorList>
            <consortium name="The Broad Institute Genomics Platform"/>
            <consortium name="The Broad Institute Genome Sequencing Center for Infectious Disease"/>
            <person name="Wu L."/>
            <person name="Ma J."/>
        </authorList>
    </citation>
    <scope>NUCLEOTIDE SEQUENCE [LARGE SCALE GENOMIC DNA]</scope>
    <source>
        <strain evidence="5">CGMCC 4.7283</strain>
    </source>
</reference>
<feature type="region of interest" description="Disordered" evidence="3">
    <location>
        <begin position="537"/>
        <end position="566"/>
    </location>
</feature>
<name>A0ABV9KNG6_9RHOB</name>
<evidence type="ECO:0000256" key="2">
    <source>
        <dbReference type="ARBA" id="ARBA00022525"/>
    </source>
</evidence>
<dbReference type="InterPro" id="IPR050557">
    <property type="entry name" value="RTX_toxin/Mannuronan_C5-epim"/>
</dbReference>
<dbReference type="InterPro" id="IPR001343">
    <property type="entry name" value="Hemolysn_Ca-bd"/>
</dbReference>
<evidence type="ECO:0000256" key="1">
    <source>
        <dbReference type="ARBA" id="ARBA00004613"/>
    </source>
</evidence>
<comment type="subcellular location">
    <subcellularLocation>
        <location evidence="1">Secreted</location>
    </subcellularLocation>
</comment>
<accession>A0ABV9KNG6</accession>
<proteinExistence type="predicted"/>
<dbReference type="InterPro" id="IPR011049">
    <property type="entry name" value="Serralysin-like_metalloprot_C"/>
</dbReference>
<comment type="caution">
    <text evidence="4">The sequence shown here is derived from an EMBL/GenBank/DDBJ whole genome shotgun (WGS) entry which is preliminary data.</text>
</comment>
<dbReference type="Pfam" id="PF00353">
    <property type="entry name" value="HemolysinCabind"/>
    <property type="match status" value="5"/>
</dbReference>
<dbReference type="EMBL" id="JBHSGI010000034">
    <property type="protein sequence ID" value="MFC4671702.1"/>
    <property type="molecule type" value="Genomic_DNA"/>
</dbReference>
<feature type="compositionally biased region" description="Low complexity" evidence="3">
    <location>
        <begin position="538"/>
        <end position="553"/>
    </location>
</feature>
<gene>
    <name evidence="4" type="ORF">ACFO5X_24340</name>
</gene>
<dbReference type="Gene3D" id="2.150.10.10">
    <property type="entry name" value="Serralysin-like metalloprotease, C-terminal"/>
    <property type="match status" value="4"/>
</dbReference>
<keyword evidence="2" id="KW-0964">Secreted</keyword>
<keyword evidence="5" id="KW-1185">Reference proteome</keyword>
<sequence>MPLTLLPEYSLSDFLSLFTLKFGTEARVAGLPNGQIVATWSEPAGDRSIHVRMFAPDGAPLGPGSVANTPSEHAHSDSQVTALADGGFVVTWSMTISGGEDNVFARVYGANGAPKGQPFLVSEDGGNVEATEDDDQFGDVVGTADGGAIFVWEARGPNDLYGRVLAPDGITLGAPVLLNSAGEDSRVVQLANGDILVITGGDSNIGTEIRLSGPDLVSAPASDPGAGGPVFLQIDQTPDQHGTVTGFAPNVIQPLAAGGFVMGYRYDNDIRYETPIDHFRLDWYDNAGALTKRIDIPFPAPEWGEEYSIGQVVPVEGDRLLIVWQVAVATSDFDILVQLLNADGSSAGDAQRLTEHANASQTLLEATVLDNGNVAVVWADASNGAVNGGIDPLHIRVVEIPGSTSQPGGPTSGDDILKGTAARDVIDALQGDDVVSGLGGADRLSGGLGNDTLNGGAGRDVLIGGGGHDRLVGGVGNDRLFGNAGNDTLLGGGGDDSLNGSAGRDILRGGIGNDVLLGGGGPDRLFGESGADRLTGHAGNDLLNGGTGNDTLDGGAGRDRMIGGGGNDRMMGAAGNDIMQGGGGRDRIDGGAGSDRMAGGAGVDSFVFKGQVGQDVVTDFVVGVDRLVFASALFGGENAAQIVADGVVTGDGVLLEISATDSILLRGLTDKTGLEDDITIL</sequence>